<gene>
    <name evidence="1" type="ORF">GLN84_05285</name>
</gene>
<reference evidence="1" key="1">
    <citation type="submission" date="2019-11" db="EMBL/GenBank/DDBJ databases">
        <title>Phylogenetic characterization of Shigella flexneri from Beijing, China.</title>
        <authorList>
            <person name="Yang L."/>
        </authorList>
    </citation>
    <scope>NUCLEOTIDE SEQUENCE</scope>
    <source>
        <strain evidence="1">2013ZH062</strain>
    </source>
</reference>
<accession>A0A6A9TP02</accession>
<dbReference type="AlphaFoldDB" id="A0A6A9TP02"/>
<name>A0A6A9TP02_SHIFL</name>
<evidence type="ECO:0000313" key="1">
    <source>
        <dbReference type="EMBL" id="MUW76537.1"/>
    </source>
</evidence>
<dbReference type="EMBL" id="WPEN01000015">
    <property type="protein sequence ID" value="MUW76537.1"/>
    <property type="molecule type" value="Genomic_DNA"/>
</dbReference>
<organism evidence="1">
    <name type="scientific">Shigella flexneri</name>
    <dbReference type="NCBI Taxonomy" id="623"/>
    <lineage>
        <taxon>Bacteria</taxon>
        <taxon>Pseudomonadati</taxon>
        <taxon>Pseudomonadota</taxon>
        <taxon>Gammaproteobacteria</taxon>
        <taxon>Enterobacterales</taxon>
        <taxon>Enterobacteriaceae</taxon>
        <taxon>Shigella</taxon>
    </lineage>
</organism>
<dbReference type="RefSeq" id="WP_005046836.1">
    <property type="nucleotide sequence ID" value="NZ_BSBT01000016.1"/>
</dbReference>
<proteinExistence type="predicted"/>
<protein>
    <submittedName>
        <fullName evidence="1">Uncharacterized protein</fullName>
    </submittedName>
</protein>
<sequence>MTAEQSTIERALAMNWLAKYMATMPPVVLPAPAGAWAKHKLTGGGEDWRWVG</sequence>
<comment type="caution">
    <text evidence="1">The sequence shown here is derived from an EMBL/GenBank/DDBJ whole genome shotgun (WGS) entry which is preliminary data.</text>
</comment>